<evidence type="ECO:0000256" key="6">
    <source>
        <dbReference type="ARBA" id="ARBA00022895"/>
    </source>
</evidence>
<dbReference type="GO" id="GO:0032210">
    <property type="term" value="P:regulation of telomere maintenance via telomerase"/>
    <property type="evidence" value="ECO:0007669"/>
    <property type="project" value="TreeGrafter"/>
</dbReference>
<proteinExistence type="inferred from homology"/>
<dbReference type="Proteomes" id="UP000811619">
    <property type="component" value="Unassembled WGS sequence"/>
</dbReference>
<evidence type="ECO:0000256" key="3">
    <source>
        <dbReference type="ARBA" id="ARBA00008442"/>
    </source>
</evidence>
<protein>
    <recommendedName>
        <fullName evidence="4">Protection of telomeres protein 1</fullName>
    </recommendedName>
</protein>
<feature type="domain" description="Telomeric single stranded DNA binding POT1/Cdc13" evidence="10">
    <location>
        <begin position="16"/>
        <end position="164"/>
    </location>
</feature>
<evidence type="ECO:0000313" key="12">
    <source>
        <dbReference type="Proteomes" id="UP000811619"/>
    </source>
</evidence>
<dbReference type="SUPFAM" id="SSF50249">
    <property type="entry name" value="Nucleic acid-binding proteins"/>
    <property type="match status" value="2"/>
</dbReference>
<keyword evidence="12" id="KW-1185">Reference proteome</keyword>
<evidence type="ECO:0000259" key="10">
    <source>
        <dbReference type="SMART" id="SM00976"/>
    </source>
</evidence>
<evidence type="ECO:0000256" key="1">
    <source>
        <dbReference type="ARBA" id="ARBA00004123"/>
    </source>
</evidence>
<dbReference type="Pfam" id="PF16686">
    <property type="entry name" value="POT1PC"/>
    <property type="match status" value="1"/>
</dbReference>
<dbReference type="InterPro" id="IPR012340">
    <property type="entry name" value="NA-bd_OB-fold"/>
</dbReference>
<dbReference type="InterPro" id="IPR028389">
    <property type="entry name" value="POT1"/>
</dbReference>
<dbReference type="Gene3D" id="2.40.50.140">
    <property type="entry name" value="Nucleic acid-binding proteins"/>
    <property type="match status" value="2"/>
</dbReference>
<evidence type="ECO:0000256" key="7">
    <source>
        <dbReference type="ARBA" id="ARBA00023125"/>
    </source>
</evidence>
<name>A0A8K0NIS5_9HYPO</name>
<keyword evidence="8" id="KW-0539">Nucleus</keyword>
<evidence type="ECO:0000256" key="5">
    <source>
        <dbReference type="ARBA" id="ARBA00022454"/>
    </source>
</evidence>
<dbReference type="InterPro" id="IPR011564">
    <property type="entry name" value="Telomer_end-bd_POT1/Cdc13"/>
</dbReference>
<evidence type="ECO:0000256" key="8">
    <source>
        <dbReference type="ARBA" id="ARBA00023242"/>
    </source>
</evidence>
<evidence type="ECO:0000256" key="4">
    <source>
        <dbReference type="ARBA" id="ARBA00015253"/>
    </source>
</evidence>
<comment type="subcellular location">
    <subcellularLocation>
        <location evidence="2">Chromosome</location>
        <location evidence="2">Telomere</location>
    </subcellularLocation>
    <subcellularLocation>
        <location evidence="1">Nucleus</location>
    </subcellularLocation>
</comment>
<dbReference type="EMBL" id="SRPY01000314">
    <property type="protein sequence ID" value="KAG5926031.1"/>
    <property type="molecule type" value="Genomic_DNA"/>
</dbReference>
<comment type="similarity">
    <text evidence="3">Belongs to the telombin family.</text>
</comment>
<organism evidence="11 12">
    <name type="scientific">Claviceps africana</name>
    <dbReference type="NCBI Taxonomy" id="83212"/>
    <lineage>
        <taxon>Eukaryota</taxon>
        <taxon>Fungi</taxon>
        <taxon>Dikarya</taxon>
        <taxon>Ascomycota</taxon>
        <taxon>Pezizomycotina</taxon>
        <taxon>Sordariomycetes</taxon>
        <taxon>Hypocreomycetidae</taxon>
        <taxon>Hypocreales</taxon>
        <taxon>Clavicipitaceae</taxon>
        <taxon>Claviceps</taxon>
    </lineage>
</organism>
<dbReference type="InterPro" id="IPR032042">
    <property type="entry name" value="POT1PC"/>
</dbReference>
<dbReference type="AlphaFoldDB" id="A0A8K0NIS5"/>
<gene>
    <name evidence="11" type="ORF">E4U42_003717</name>
</gene>
<feature type="region of interest" description="Disordered" evidence="9">
    <location>
        <begin position="500"/>
        <end position="519"/>
    </location>
</feature>
<sequence>MATSRSVRRGQLPPGFASIQDIIDGRYHAGSKVHVAGIVTDFRAPIATRGSDWKCEMRLYDQSVHDDPDATLCFSIFRPRSDMPDARCGDVIVVLAAKVQIYQSSYQVFTHKATDIYVFDAARIPKPFADASVAQRPPPCIPNFRSLGQAECEFVSVLYASVSKDRLPMASEFEVAKSQSKNVKNKFSELKDVQDGQFVDTVVQIVREPFDLGDKITLWVSDYTENPLFYHHQLMGGKGKQTNPYGYATTSTAPASKSEWNGPLGKLSMQITCFEPHASVIREEKLTQGAWVSLRNLHVKYGHSMANLEGFLRENRGARGLKINISQEMAHDPQHTRFEVKNALRRKLQYEKTRKMQIRELEEAAIAGAKRRAEVCLDVERTSKMDSKTRRRKSRAQRTQAQKEQEGRSVEAQSQDKVPGNVPLDLNMHIKCENGSKPSTLIADVLAPVHHEAMMNGKTTRLFLPFINANYRTFVRVVDFMPARLEDFARPKRVSVEYSALSDHGDSDSDPDAGSESDGTNTIVKQWEWRFCLRLEEANAPEDEKCSKKSLWAVVDNQSAQMLLNLDASDLRHDDANLGRLRQKMFILWGDLEEYKAQLENQAMQARRPSDGLGRGPPADSDDEAKAPAKQQGPVAHMKNALSNRSFGCCIRQYGVRVDAGDVGKDGGPVGWQRMFGLFGTKISMV</sequence>
<dbReference type="GO" id="GO:0000783">
    <property type="term" value="C:nuclear telomere cap complex"/>
    <property type="evidence" value="ECO:0007669"/>
    <property type="project" value="TreeGrafter"/>
</dbReference>
<reference evidence="11" key="1">
    <citation type="journal article" date="2020" name="bioRxiv">
        <title>Whole genome comparisons of ergot fungi reveals the divergence and evolution of species within the genus Claviceps are the result of varying mechanisms driving genome evolution and host range expansion.</title>
        <authorList>
            <person name="Wyka S.A."/>
            <person name="Mondo S.J."/>
            <person name="Liu M."/>
            <person name="Dettman J."/>
            <person name="Nalam V."/>
            <person name="Broders K.D."/>
        </authorList>
    </citation>
    <scope>NUCLEOTIDE SEQUENCE</scope>
    <source>
        <strain evidence="11">CCC 489</strain>
    </source>
</reference>
<comment type="caution">
    <text evidence="11">The sequence shown here is derived from an EMBL/GenBank/DDBJ whole genome shotgun (WGS) entry which is preliminary data.</text>
</comment>
<dbReference type="Pfam" id="PF02765">
    <property type="entry name" value="POT1"/>
    <property type="match status" value="1"/>
</dbReference>
<keyword evidence="7" id="KW-0238">DNA-binding</keyword>
<keyword evidence="6" id="KW-0779">Telomere</keyword>
<dbReference type="PANTHER" id="PTHR14513:SF0">
    <property type="entry name" value="PROTECTION OF TELOMERES PROTEIN 1"/>
    <property type="match status" value="1"/>
</dbReference>
<dbReference type="GO" id="GO:0016233">
    <property type="term" value="P:telomere capping"/>
    <property type="evidence" value="ECO:0007669"/>
    <property type="project" value="TreeGrafter"/>
</dbReference>
<evidence type="ECO:0000313" key="11">
    <source>
        <dbReference type="EMBL" id="KAG5926031.1"/>
    </source>
</evidence>
<dbReference type="SMART" id="SM00976">
    <property type="entry name" value="Telo_bind"/>
    <property type="match status" value="1"/>
</dbReference>
<dbReference type="GO" id="GO:0010521">
    <property type="term" value="F:telomerase inhibitor activity"/>
    <property type="evidence" value="ECO:0007669"/>
    <property type="project" value="TreeGrafter"/>
</dbReference>
<dbReference type="OrthoDB" id="2186770at2759"/>
<evidence type="ECO:0000256" key="2">
    <source>
        <dbReference type="ARBA" id="ARBA00004574"/>
    </source>
</evidence>
<feature type="region of interest" description="Disordered" evidence="9">
    <location>
        <begin position="383"/>
        <end position="423"/>
    </location>
</feature>
<dbReference type="PANTHER" id="PTHR14513">
    <property type="entry name" value="PROTECTION OF TELOMERES 1"/>
    <property type="match status" value="1"/>
</dbReference>
<keyword evidence="5" id="KW-0158">Chromosome</keyword>
<accession>A0A8K0NIS5</accession>
<feature type="region of interest" description="Disordered" evidence="9">
    <location>
        <begin position="605"/>
        <end position="635"/>
    </location>
</feature>
<dbReference type="FunFam" id="2.40.50.140:FF:000303">
    <property type="entry name" value="Protection of telomeres protein 1"/>
    <property type="match status" value="1"/>
</dbReference>
<evidence type="ECO:0000256" key="9">
    <source>
        <dbReference type="SAM" id="MobiDB-lite"/>
    </source>
</evidence>
<dbReference type="GO" id="GO:0098505">
    <property type="term" value="F:G-rich strand telomeric DNA binding"/>
    <property type="evidence" value="ECO:0007669"/>
    <property type="project" value="TreeGrafter"/>
</dbReference>